<feature type="transmembrane region" description="Helical" evidence="2">
    <location>
        <begin position="61"/>
        <end position="85"/>
    </location>
</feature>
<feature type="region of interest" description="Disordered" evidence="1">
    <location>
        <begin position="1"/>
        <end position="53"/>
    </location>
</feature>
<keyword evidence="2" id="KW-0812">Transmembrane</keyword>
<evidence type="ECO:0008006" key="5">
    <source>
        <dbReference type="Google" id="ProtNLM"/>
    </source>
</evidence>
<keyword evidence="2" id="KW-1133">Transmembrane helix</keyword>
<feature type="compositionally biased region" description="Basic and acidic residues" evidence="1">
    <location>
        <begin position="1"/>
        <end position="22"/>
    </location>
</feature>
<reference evidence="3 4" key="1">
    <citation type="journal article" date="2016" name="Nat. Commun.">
        <title>Thousands of microbial genomes shed light on interconnected biogeochemical processes in an aquifer system.</title>
        <authorList>
            <person name="Anantharaman K."/>
            <person name="Brown C.T."/>
            <person name="Hug L.A."/>
            <person name="Sharon I."/>
            <person name="Castelle C.J."/>
            <person name="Probst A.J."/>
            <person name="Thomas B.C."/>
            <person name="Singh A."/>
            <person name="Wilkins M.J."/>
            <person name="Karaoz U."/>
            <person name="Brodie E.L."/>
            <person name="Williams K.H."/>
            <person name="Hubbard S.S."/>
            <person name="Banfield J.F."/>
        </authorList>
    </citation>
    <scope>NUCLEOTIDE SEQUENCE [LARGE SCALE GENOMIC DNA]</scope>
</reference>
<evidence type="ECO:0000313" key="4">
    <source>
        <dbReference type="Proteomes" id="UP000177838"/>
    </source>
</evidence>
<evidence type="ECO:0000313" key="3">
    <source>
        <dbReference type="EMBL" id="OHA60250.1"/>
    </source>
</evidence>
<evidence type="ECO:0000256" key="1">
    <source>
        <dbReference type="SAM" id="MobiDB-lite"/>
    </source>
</evidence>
<proteinExistence type="predicted"/>
<organism evidence="3 4">
    <name type="scientific">Candidatus Vogelbacteria bacterium RIFOXYD1_FULL_46_19</name>
    <dbReference type="NCBI Taxonomy" id="1802439"/>
    <lineage>
        <taxon>Bacteria</taxon>
        <taxon>Candidatus Vogeliibacteriota</taxon>
    </lineage>
</organism>
<dbReference type="AlphaFoldDB" id="A0A1G2QI36"/>
<dbReference type="EMBL" id="MHTK01000001">
    <property type="protein sequence ID" value="OHA60250.1"/>
    <property type="molecule type" value="Genomic_DNA"/>
</dbReference>
<keyword evidence="2" id="KW-0472">Membrane</keyword>
<evidence type="ECO:0000256" key="2">
    <source>
        <dbReference type="SAM" id="Phobius"/>
    </source>
</evidence>
<gene>
    <name evidence="3" type="ORF">A2589_03750</name>
</gene>
<name>A0A1G2QI36_9BACT</name>
<accession>A0A1G2QI36</accession>
<dbReference type="Gene3D" id="2.60.40.1170">
    <property type="entry name" value="Mu homology domain, subdomain B"/>
    <property type="match status" value="1"/>
</dbReference>
<dbReference type="STRING" id="1802439.A2589_03750"/>
<dbReference type="Proteomes" id="UP000177838">
    <property type="component" value="Unassembled WGS sequence"/>
</dbReference>
<sequence length="635" mass="68751">MSQDEAPHRLEDLEKTLYRRDTPPPTLKRTRLGLRQSGSAASDWPTGGNASGPNSSTSNSFLLKFLIFALLFFVVTLGIAGYVIFQGTNQISGRNVDLALKGPVAVKAGDETSLQVVVANRNSIDLQQVKLTLEFPADTMSASSTRENMARTTEDIGTVESGQVINRTIKAVFFGTEGEDKQVVVRMDYKIPGSNALYTKETNLTFSVSAPPVGLNVTLLPEAIAGQEITLTVDVLPKAQAGLGKTLLVVRYPVGFTFTSASIPPTYRENAWLFDELEPGRERSLKIVGTIDGLDEETKTFQVAVGLQDPIGEDTISFVYNEVLVPLKMTRPFVALLATVNGSSSESPTVTGDTLVRVDLNWVNNLPGRVTDGTLTVSLTGEAVNKVRVEAGRGFYRASGDTIVWTKNSEPKLGVIEPGAKDSTTFTFYSLPLISSDGTNQENPTINLKAVFTGTRTSEGFAGEKITTTLEKTIKLRSLVELKAVALYRSGPFDNAGPLPPEVEEPTTYTITWSVLNSSNTLRDAVVKTVLPPYVNWKNVQSPQTAELTFNPISREVVWRLGRVLPEATAKELSFQVELVPSLSQVGSSPALSGPVKLSAFDTFTETVVESESAAVTTELKTDQNYKLPESKIAP</sequence>
<protein>
    <recommendedName>
        <fullName evidence="5">DUF11 domain-containing protein</fullName>
    </recommendedName>
</protein>
<comment type="caution">
    <text evidence="3">The sequence shown here is derived from an EMBL/GenBank/DDBJ whole genome shotgun (WGS) entry which is preliminary data.</text>
</comment>